<evidence type="ECO:0000313" key="1">
    <source>
        <dbReference type="EMBL" id="GKX27551.1"/>
    </source>
</evidence>
<protein>
    <submittedName>
        <fullName evidence="1">Uncharacterized protein</fullName>
    </submittedName>
</protein>
<evidence type="ECO:0000313" key="2">
    <source>
        <dbReference type="Proteomes" id="UP001144256"/>
    </source>
</evidence>
<keyword evidence="2" id="KW-1185">Reference proteome</keyword>
<comment type="caution">
    <text evidence="1">The sequence shown here is derived from an EMBL/GenBank/DDBJ whole genome shotgun (WGS) entry which is preliminary data.</text>
</comment>
<name>A0A9W5Y841_9FIRM</name>
<dbReference type="AlphaFoldDB" id="A0A9W5Y841"/>
<organism evidence="1 2">
    <name type="scientific">Vallitalea longa</name>
    <dbReference type="NCBI Taxonomy" id="2936439"/>
    <lineage>
        <taxon>Bacteria</taxon>
        <taxon>Bacillati</taxon>
        <taxon>Bacillota</taxon>
        <taxon>Clostridia</taxon>
        <taxon>Lachnospirales</taxon>
        <taxon>Vallitaleaceae</taxon>
        <taxon>Vallitalea</taxon>
    </lineage>
</organism>
<gene>
    <name evidence="1" type="ORF">SH1V18_00310</name>
</gene>
<dbReference type="EMBL" id="BRLB01000001">
    <property type="protein sequence ID" value="GKX27551.1"/>
    <property type="molecule type" value="Genomic_DNA"/>
</dbReference>
<proteinExistence type="predicted"/>
<sequence length="61" mass="7104">MSKHFVFQKDDMYYDIDYKSMDADGNVTGELTESELTKMIESLDDVQNIKASYEKTLNNEN</sequence>
<dbReference type="RefSeq" id="WP_281810955.1">
    <property type="nucleotide sequence ID" value="NZ_BRLB01000001.1"/>
</dbReference>
<dbReference type="Proteomes" id="UP001144256">
    <property type="component" value="Unassembled WGS sequence"/>
</dbReference>
<accession>A0A9W5Y841</accession>
<reference evidence="1" key="1">
    <citation type="submission" date="2022-06" db="EMBL/GenBank/DDBJ databases">
        <title>Vallitalea longa sp. nov., an anaerobic bacterium isolated from marine sediment.</title>
        <authorList>
            <person name="Hirano S."/>
            <person name="Terahara T."/>
            <person name="Mori K."/>
            <person name="Hamada M."/>
            <person name="Matsumoto R."/>
            <person name="Kobayashi T."/>
        </authorList>
    </citation>
    <scope>NUCLEOTIDE SEQUENCE</scope>
    <source>
        <strain evidence="1">SH18-1</strain>
    </source>
</reference>